<protein>
    <submittedName>
        <fullName evidence="3">Uncharacterized protein</fullName>
    </submittedName>
</protein>
<feature type="chain" id="PRO_5046411425" evidence="2">
    <location>
        <begin position="28"/>
        <end position="77"/>
    </location>
</feature>
<dbReference type="Proteomes" id="UP001190465">
    <property type="component" value="Chromosome"/>
</dbReference>
<proteinExistence type="predicted"/>
<keyword evidence="4" id="KW-1185">Reference proteome</keyword>
<evidence type="ECO:0000256" key="2">
    <source>
        <dbReference type="SAM" id="SignalP"/>
    </source>
</evidence>
<gene>
    <name evidence="3" type="ORF">MU0053_000859</name>
</gene>
<evidence type="ECO:0000313" key="4">
    <source>
        <dbReference type="Proteomes" id="UP001190465"/>
    </source>
</evidence>
<sequence length="77" mass="8367">MKKIQLTAAITSGLAALTIGLAAPALAVPAIDSLSQADISLSAAPQEFPRIQNNTEKVDKRDKQRFNTTVNHPFYMR</sequence>
<feature type="compositionally biased region" description="Basic and acidic residues" evidence="1">
    <location>
        <begin position="56"/>
        <end position="65"/>
    </location>
</feature>
<dbReference type="EMBL" id="OY726397">
    <property type="protein sequence ID" value="CAJ1497242.1"/>
    <property type="molecule type" value="Genomic_DNA"/>
</dbReference>
<keyword evidence="2" id="KW-0732">Signal</keyword>
<evidence type="ECO:0000313" key="3">
    <source>
        <dbReference type="EMBL" id="CAJ1497242.1"/>
    </source>
</evidence>
<dbReference type="RefSeq" id="WP_308481167.1">
    <property type="nucleotide sequence ID" value="NZ_OY726397.1"/>
</dbReference>
<organism evidence="3 4">
    <name type="scientific">[Mycobacterium] burgundiense</name>
    <dbReference type="NCBI Taxonomy" id="3064286"/>
    <lineage>
        <taxon>Bacteria</taxon>
        <taxon>Bacillati</taxon>
        <taxon>Actinomycetota</taxon>
        <taxon>Actinomycetes</taxon>
        <taxon>Mycobacteriales</taxon>
        <taxon>Mycobacteriaceae</taxon>
        <taxon>Mycolicibacterium</taxon>
    </lineage>
</organism>
<feature type="region of interest" description="Disordered" evidence="1">
    <location>
        <begin position="50"/>
        <end position="77"/>
    </location>
</feature>
<accession>A0ABM9LDS4</accession>
<reference evidence="3 4" key="1">
    <citation type="submission" date="2023-08" db="EMBL/GenBank/DDBJ databases">
        <authorList>
            <person name="Folkvardsen B D."/>
            <person name="Norman A."/>
        </authorList>
    </citation>
    <scope>NUCLEOTIDE SEQUENCE [LARGE SCALE GENOMIC DNA]</scope>
    <source>
        <strain evidence="3 4">Mu0053</strain>
    </source>
</reference>
<name>A0ABM9LDS4_9MYCO</name>
<evidence type="ECO:0000256" key="1">
    <source>
        <dbReference type="SAM" id="MobiDB-lite"/>
    </source>
</evidence>
<feature type="signal peptide" evidence="2">
    <location>
        <begin position="1"/>
        <end position="27"/>
    </location>
</feature>